<evidence type="ECO:0000256" key="6">
    <source>
        <dbReference type="ARBA" id="ARBA00023136"/>
    </source>
</evidence>
<evidence type="ECO:0000256" key="3">
    <source>
        <dbReference type="ARBA" id="ARBA00022741"/>
    </source>
</evidence>
<dbReference type="FunFam" id="3.40.50.300:FF:000042">
    <property type="entry name" value="Maltose/maltodextrin ABC transporter, ATP-binding protein"/>
    <property type="match status" value="1"/>
</dbReference>
<evidence type="ECO:0000256" key="5">
    <source>
        <dbReference type="ARBA" id="ARBA00022967"/>
    </source>
</evidence>
<dbReference type="Gene3D" id="2.40.50.140">
    <property type="entry name" value="Nucleic acid-binding proteins"/>
    <property type="match status" value="1"/>
</dbReference>
<comment type="caution">
    <text evidence="8">The sequence shown here is derived from an EMBL/GenBank/DDBJ whole genome shotgun (WGS) entry which is preliminary data.</text>
</comment>
<keyword evidence="1" id="KW-0813">Transport</keyword>
<keyword evidence="9" id="KW-1185">Reference proteome</keyword>
<dbReference type="GO" id="GO:0055052">
    <property type="term" value="C:ATP-binding cassette (ABC) transporter complex, substrate-binding subunit-containing"/>
    <property type="evidence" value="ECO:0007669"/>
    <property type="project" value="TreeGrafter"/>
</dbReference>
<dbReference type="SUPFAM" id="SSF52540">
    <property type="entry name" value="P-loop containing nucleoside triphosphate hydrolases"/>
    <property type="match status" value="1"/>
</dbReference>
<dbReference type="Proteomes" id="UP001206128">
    <property type="component" value="Unassembled WGS sequence"/>
</dbReference>
<name>A0AAE3KJP1_9PSEU</name>
<dbReference type="SMART" id="SM00382">
    <property type="entry name" value="AAA"/>
    <property type="match status" value="1"/>
</dbReference>
<sequence length="372" mass="39603">MASVELRGIAKSFGRTTALADVSFTVADGSFFCLLGPSGAGKTTTLKTIAGLAEPDQGTVLFDGVDVGDVEPTHRNVAMCFESYALYPQHNVRDNLASPLRSPRHRRPEAEVVKRVTEVATTLGIDHLLDRKVGALSNGQRQRVALGRVLVRPADAYLLDEPLTHLDAKLRASMRAELKLIARQDGTTTVYVTHDYVEALSLGERIGVLNEGRVIQVGTPQEIWEQPATVFVAQAFGKPRMVLLPGAVVDDPAGGRFFRDVSGSLRAPLPEGADVAVGTQLQAGFRPRDARVLGPDAAVPDGHVAVRGRVAVTELIGAQIEVSVEVDGTLLAVVGDRARLGQVAEGDRVTVVVPAGRVLMFEHGPEGARIGP</sequence>
<dbReference type="AlphaFoldDB" id="A0AAE3KJP1"/>
<evidence type="ECO:0000256" key="1">
    <source>
        <dbReference type="ARBA" id="ARBA00022448"/>
    </source>
</evidence>
<dbReference type="GO" id="GO:0005524">
    <property type="term" value="F:ATP binding"/>
    <property type="evidence" value="ECO:0007669"/>
    <property type="project" value="UniProtKB-KW"/>
</dbReference>
<dbReference type="PANTHER" id="PTHR43875:SF15">
    <property type="entry name" value="TREHALOSE IMPORT ATP-BINDING PROTEIN SUGC"/>
    <property type="match status" value="1"/>
</dbReference>
<keyword evidence="3" id="KW-0547">Nucleotide-binding</keyword>
<dbReference type="InterPro" id="IPR047641">
    <property type="entry name" value="ABC_transpr_MalK/UgpC-like"/>
</dbReference>
<evidence type="ECO:0000313" key="8">
    <source>
        <dbReference type="EMBL" id="MCP2164528.1"/>
    </source>
</evidence>
<accession>A0AAE3KJP1</accession>
<evidence type="ECO:0000256" key="4">
    <source>
        <dbReference type="ARBA" id="ARBA00022840"/>
    </source>
</evidence>
<dbReference type="EMBL" id="JAMTCK010000003">
    <property type="protein sequence ID" value="MCP2164528.1"/>
    <property type="molecule type" value="Genomic_DNA"/>
</dbReference>
<dbReference type="InterPro" id="IPR012340">
    <property type="entry name" value="NA-bd_OB-fold"/>
</dbReference>
<dbReference type="GO" id="GO:0140359">
    <property type="term" value="F:ABC-type transporter activity"/>
    <property type="evidence" value="ECO:0007669"/>
    <property type="project" value="UniProtKB-ARBA"/>
</dbReference>
<protein>
    <submittedName>
        <fullName evidence="8">ABC-type sugar transport system, ATPase component</fullName>
    </submittedName>
</protein>
<dbReference type="RefSeq" id="WP_253768275.1">
    <property type="nucleotide sequence ID" value="NZ_JAMTCK010000003.1"/>
</dbReference>
<dbReference type="Gene3D" id="3.40.50.300">
    <property type="entry name" value="P-loop containing nucleotide triphosphate hydrolases"/>
    <property type="match status" value="1"/>
</dbReference>
<dbReference type="Pfam" id="PF00005">
    <property type="entry name" value="ABC_tran"/>
    <property type="match status" value="1"/>
</dbReference>
<dbReference type="GO" id="GO:0016887">
    <property type="term" value="F:ATP hydrolysis activity"/>
    <property type="evidence" value="ECO:0007669"/>
    <property type="project" value="InterPro"/>
</dbReference>
<dbReference type="InterPro" id="IPR003593">
    <property type="entry name" value="AAA+_ATPase"/>
</dbReference>
<feature type="domain" description="ABC transporter" evidence="7">
    <location>
        <begin position="4"/>
        <end position="236"/>
    </location>
</feature>
<reference evidence="8" key="1">
    <citation type="submission" date="2022-06" db="EMBL/GenBank/DDBJ databases">
        <title>Genomic Encyclopedia of Archaeal and Bacterial Type Strains, Phase II (KMG-II): from individual species to whole genera.</title>
        <authorList>
            <person name="Goeker M."/>
        </authorList>
    </citation>
    <scope>NUCLEOTIDE SEQUENCE</scope>
    <source>
        <strain evidence="8">DSM 43935</strain>
    </source>
</reference>
<keyword evidence="5" id="KW-1278">Translocase</keyword>
<keyword evidence="8" id="KW-0762">Sugar transport</keyword>
<keyword evidence="6" id="KW-0472">Membrane</keyword>
<evidence type="ECO:0000313" key="9">
    <source>
        <dbReference type="Proteomes" id="UP001206128"/>
    </source>
</evidence>
<dbReference type="PANTHER" id="PTHR43875">
    <property type="entry name" value="MALTODEXTRIN IMPORT ATP-BINDING PROTEIN MSMX"/>
    <property type="match status" value="1"/>
</dbReference>
<dbReference type="PROSITE" id="PS50893">
    <property type="entry name" value="ABC_TRANSPORTER_2"/>
    <property type="match status" value="1"/>
</dbReference>
<evidence type="ECO:0000256" key="2">
    <source>
        <dbReference type="ARBA" id="ARBA00022475"/>
    </source>
</evidence>
<dbReference type="InterPro" id="IPR003439">
    <property type="entry name" value="ABC_transporter-like_ATP-bd"/>
</dbReference>
<keyword evidence="4" id="KW-0067">ATP-binding</keyword>
<dbReference type="InterPro" id="IPR008995">
    <property type="entry name" value="Mo/tungstate-bd_C_term_dom"/>
</dbReference>
<gene>
    <name evidence="8" type="ORF">LX83_001368</name>
</gene>
<dbReference type="Gene3D" id="2.40.50.100">
    <property type="match status" value="1"/>
</dbReference>
<proteinExistence type="predicted"/>
<organism evidence="8 9">
    <name type="scientific">Goodfellowiella coeruleoviolacea</name>
    <dbReference type="NCBI Taxonomy" id="334858"/>
    <lineage>
        <taxon>Bacteria</taxon>
        <taxon>Bacillati</taxon>
        <taxon>Actinomycetota</taxon>
        <taxon>Actinomycetes</taxon>
        <taxon>Pseudonocardiales</taxon>
        <taxon>Pseudonocardiaceae</taxon>
        <taxon>Goodfellowiella</taxon>
    </lineage>
</organism>
<dbReference type="InterPro" id="IPR027417">
    <property type="entry name" value="P-loop_NTPase"/>
</dbReference>
<dbReference type="SUPFAM" id="SSF50331">
    <property type="entry name" value="MOP-like"/>
    <property type="match status" value="1"/>
</dbReference>
<keyword evidence="2" id="KW-1003">Cell membrane</keyword>
<evidence type="ECO:0000259" key="7">
    <source>
        <dbReference type="PROSITE" id="PS50893"/>
    </source>
</evidence>